<dbReference type="InterPro" id="IPR005754">
    <property type="entry name" value="Sortase"/>
</dbReference>
<dbReference type="Proteomes" id="UP001518925">
    <property type="component" value="Unassembled WGS sequence"/>
</dbReference>
<dbReference type="InterPro" id="IPR041999">
    <property type="entry name" value="Sortase_D_1"/>
</dbReference>
<dbReference type="Pfam" id="PF04203">
    <property type="entry name" value="Sortase"/>
    <property type="match status" value="1"/>
</dbReference>
<dbReference type="NCBIfam" id="TIGR01076">
    <property type="entry name" value="sortase_fam"/>
    <property type="match status" value="1"/>
</dbReference>
<evidence type="ECO:0000256" key="1">
    <source>
        <dbReference type="ARBA" id="ARBA00022801"/>
    </source>
</evidence>
<organism evidence="2 3">
    <name type="scientific">Bacillus suaedaesalsae</name>
    <dbReference type="NCBI Taxonomy" id="2810349"/>
    <lineage>
        <taxon>Bacteria</taxon>
        <taxon>Bacillati</taxon>
        <taxon>Bacillota</taxon>
        <taxon>Bacilli</taxon>
        <taxon>Bacillales</taxon>
        <taxon>Bacillaceae</taxon>
        <taxon>Bacillus</taxon>
    </lineage>
</organism>
<dbReference type="Gene3D" id="2.40.260.10">
    <property type="entry name" value="Sortase"/>
    <property type="match status" value="1"/>
</dbReference>
<sequence length="196" mass="22265">MISLFILSLSIAIFSTIKIVNSKENLEKTLEAQEKREKVVKKIVEKTANESNEQSTEEEKKPYPKKGDVIGKLIIPAIKEEYPITEGTDDEQLENSVGHYIQSVLPGRQDNSVLAGHRDGVFRKLGDVKIDDVLIVELGEEVYTYKIYKQLIVDQDDRTIIVPHEEAILTLVTCYPFNYIGSAPERYILQAKLVEE</sequence>
<dbReference type="InterPro" id="IPR023365">
    <property type="entry name" value="Sortase_dom-sf"/>
</dbReference>
<keyword evidence="3" id="KW-1185">Reference proteome</keyword>
<evidence type="ECO:0000313" key="3">
    <source>
        <dbReference type="Proteomes" id="UP001518925"/>
    </source>
</evidence>
<name>A0ABS2DJU3_9BACI</name>
<dbReference type="InterPro" id="IPR053525">
    <property type="entry name" value="Sortase_D"/>
</dbReference>
<proteinExistence type="predicted"/>
<accession>A0ABS2DJU3</accession>
<protein>
    <submittedName>
        <fullName evidence="2">Class D sortase</fullName>
    </submittedName>
</protein>
<dbReference type="EMBL" id="JAFELM010000035">
    <property type="protein sequence ID" value="MBM6618770.1"/>
    <property type="molecule type" value="Genomic_DNA"/>
</dbReference>
<dbReference type="NCBIfam" id="NF033746">
    <property type="entry name" value="class_D_sortase"/>
    <property type="match status" value="1"/>
</dbReference>
<reference evidence="2 3" key="1">
    <citation type="submission" date="2021-02" db="EMBL/GenBank/DDBJ databases">
        <title>Bacillus sp. RD4P76, an endophyte from a halophyte.</title>
        <authorList>
            <person name="Sun J.-Q."/>
        </authorList>
    </citation>
    <scope>NUCLEOTIDE SEQUENCE [LARGE SCALE GENOMIC DNA]</scope>
    <source>
        <strain evidence="2 3">RD4P76</strain>
    </source>
</reference>
<gene>
    <name evidence="2" type="ORF">JR050_13960</name>
</gene>
<keyword evidence="1" id="KW-0378">Hydrolase</keyword>
<evidence type="ECO:0000313" key="2">
    <source>
        <dbReference type="EMBL" id="MBM6618770.1"/>
    </source>
</evidence>
<comment type="caution">
    <text evidence="2">The sequence shown here is derived from an EMBL/GenBank/DDBJ whole genome shotgun (WGS) entry which is preliminary data.</text>
</comment>
<dbReference type="SUPFAM" id="SSF63817">
    <property type="entry name" value="Sortase"/>
    <property type="match status" value="1"/>
</dbReference>
<dbReference type="CDD" id="cd05828">
    <property type="entry name" value="Sortase_D_1"/>
    <property type="match status" value="1"/>
</dbReference>